<comment type="caution">
    <text evidence="1">The sequence shown here is derived from an EMBL/GenBank/DDBJ whole genome shotgun (WGS) entry which is preliminary data.</text>
</comment>
<keyword evidence="2" id="KW-1185">Reference proteome</keyword>
<sequence>MIRSWRVWLAVSVCSVRGNGFMFSLSGGGR</sequence>
<evidence type="ECO:0008006" key="3">
    <source>
        <dbReference type="Google" id="ProtNLM"/>
    </source>
</evidence>
<proteinExistence type="predicted"/>
<dbReference type="Proteomes" id="UP000183760">
    <property type="component" value="Unassembled WGS sequence"/>
</dbReference>
<evidence type="ECO:0000313" key="2">
    <source>
        <dbReference type="Proteomes" id="UP000183760"/>
    </source>
</evidence>
<name>A0ABY1CLQ7_MYXFU</name>
<organism evidence="1 2">
    <name type="scientific">Myxococcus fulvus</name>
    <dbReference type="NCBI Taxonomy" id="33"/>
    <lineage>
        <taxon>Bacteria</taxon>
        <taxon>Pseudomonadati</taxon>
        <taxon>Myxococcota</taxon>
        <taxon>Myxococcia</taxon>
        <taxon>Myxococcales</taxon>
        <taxon>Cystobacterineae</taxon>
        <taxon>Myxococcaceae</taxon>
        <taxon>Myxococcus</taxon>
    </lineage>
</organism>
<dbReference type="EMBL" id="FOIB01000006">
    <property type="protein sequence ID" value="SEU20653.1"/>
    <property type="molecule type" value="Genomic_DNA"/>
</dbReference>
<protein>
    <recommendedName>
        <fullName evidence="3">Lipoprotein</fullName>
    </recommendedName>
</protein>
<accession>A0ABY1CLQ7</accession>
<reference evidence="1 2" key="1">
    <citation type="submission" date="2016-10" db="EMBL/GenBank/DDBJ databases">
        <authorList>
            <person name="Varghese N."/>
            <person name="Submissions S."/>
        </authorList>
    </citation>
    <scope>NUCLEOTIDE SEQUENCE [LARGE SCALE GENOMIC DNA]</scope>
    <source>
        <strain evidence="1 2">DSM 16525</strain>
    </source>
</reference>
<gene>
    <name evidence="1" type="ORF">SAMN05443572_106165</name>
</gene>
<evidence type="ECO:0000313" key="1">
    <source>
        <dbReference type="EMBL" id="SEU20653.1"/>
    </source>
</evidence>